<accession>A0ABV9M254</accession>
<dbReference type="EMBL" id="JBHSGU010000029">
    <property type="protein sequence ID" value="MFC4701980.1"/>
    <property type="molecule type" value="Genomic_DNA"/>
</dbReference>
<gene>
    <name evidence="2" type="ORF">ACFO4O_17680</name>
</gene>
<dbReference type="CDD" id="cd00761">
    <property type="entry name" value="Glyco_tranf_GTA_type"/>
    <property type="match status" value="1"/>
</dbReference>
<dbReference type="Gene3D" id="3.90.550.10">
    <property type="entry name" value="Spore Coat Polysaccharide Biosynthesis Protein SpsA, Chain A"/>
    <property type="match status" value="1"/>
</dbReference>
<dbReference type="InterPro" id="IPR001173">
    <property type="entry name" value="Glyco_trans_2-like"/>
</dbReference>
<evidence type="ECO:0000313" key="2">
    <source>
        <dbReference type="EMBL" id="MFC4701980.1"/>
    </source>
</evidence>
<dbReference type="PANTHER" id="PTHR43685:SF2">
    <property type="entry name" value="GLYCOSYLTRANSFERASE 2-LIKE DOMAIN-CONTAINING PROTEIN"/>
    <property type="match status" value="1"/>
</dbReference>
<dbReference type="Proteomes" id="UP001595897">
    <property type="component" value="Unassembled WGS sequence"/>
</dbReference>
<protein>
    <submittedName>
        <fullName evidence="2">Glycosyltransferase family 2 protein</fullName>
    </submittedName>
</protein>
<dbReference type="Pfam" id="PF00535">
    <property type="entry name" value="Glycos_transf_2"/>
    <property type="match status" value="1"/>
</dbReference>
<proteinExistence type="predicted"/>
<evidence type="ECO:0000313" key="3">
    <source>
        <dbReference type="Proteomes" id="UP001595897"/>
    </source>
</evidence>
<dbReference type="RefSeq" id="WP_382410958.1">
    <property type="nucleotide sequence ID" value="NZ_JBHSGU010000029.1"/>
</dbReference>
<keyword evidence="3" id="KW-1185">Reference proteome</keyword>
<name>A0ABV9M254_9ALTE</name>
<organism evidence="2 3">
    <name type="scientific">Glaciecola siphonariae</name>
    <dbReference type="NCBI Taxonomy" id="521012"/>
    <lineage>
        <taxon>Bacteria</taxon>
        <taxon>Pseudomonadati</taxon>
        <taxon>Pseudomonadota</taxon>
        <taxon>Gammaproteobacteria</taxon>
        <taxon>Alteromonadales</taxon>
        <taxon>Alteromonadaceae</taxon>
        <taxon>Glaciecola</taxon>
    </lineage>
</organism>
<dbReference type="InterPro" id="IPR050834">
    <property type="entry name" value="Glycosyltransf_2"/>
</dbReference>
<reference evidence="3" key="1">
    <citation type="journal article" date="2019" name="Int. J. Syst. Evol. Microbiol.">
        <title>The Global Catalogue of Microorganisms (GCM) 10K type strain sequencing project: providing services to taxonomists for standard genome sequencing and annotation.</title>
        <authorList>
            <consortium name="The Broad Institute Genomics Platform"/>
            <consortium name="The Broad Institute Genome Sequencing Center for Infectious Disease"/>
            <person name="Wu L."/>
            <person name="Ma J."/>
        </authorList>
    </citation>
    <scope>NUCLEOTIDE SEQUENCE [LARGE SCALE GENOMIC DNA]</scope>
    <source>
        <strain evidence="3">KACC 12507</strain>
    </source>
</reference>
<evidence type="ECO:0000259" key="1">
    <source>
        <dbReference type="Pfam" id="PF00535"/>
    </source>
</evidence>
<sequence>MTLSITAIITTQNRPDYLRTSLQSVLNQERLPEQIIIVDDASTVDYDWQTIQSSAPNILIKRLETVHGANACRNIGLALAQSNILAFLDDDDAWKPQYLASIEQAYIDEPDISGTTSGKEIMDTDCECIVNSAAYVSLEELKMGNTYCGMSGVTVKASVAKSFRFDEELQNGQDWDFFIRVVNGGAQLKNLSQALYLYRRGTQGGITQRLKTLRPEAAEKRLLSAIKHRAWLGEKAFKKRVLHQLLHNFTSRRYKLGWLILAAKYTGWVSTTKYLLIRRV</sequence>
<dbReference type="PANTHER" id="PTHR43685">
    <property type="entry name" value="GLYCOSYLTRANSFERASE"/>
    <property type="match status" value="1"/>
</dbReference>
<dbReference type="SUPFAM" id="SSF53448">
    <property type="entry name" value="Nucleotide-diphospho-sugar transferases"/>
    <property type="match status" value="1"/>
</dbReference>
<feature type="domain" description="Glycosyltransferase 2-like" evidence="1">
    <location>
        <begin position="7"/>
        <end position="113"/>
    </location>
</feature>
<dbReference type="InterPro" id="IPR029044">
    <property type="entry name" value="Nucleotide-diphossugar_trans"/>
</dbReference>
<comment type="caution">
    <text evidence="2">The sequence shown here is derived from an EMBL/GenBank/DDBJ whole genome shotgun (WGS) entry which is preliminary data.</text>
</comment>